<evidence type="ECO:0000313" key="4">
    <source>
        <dbReference type="EMBL" id="KIW68531.1"/>
    </source>
</evidence>
<keyword evidence="5" id="KW-1185">Reference proteome</keyword>
<dbReference type="PRINTS" id="PR00081">
    <property type="entry name" value="GDHRDH"/>
</dbReference>
<dbReference type="PANTHER" id="PTHR42760">
    <property type="entry name" value="SHORT-CHAIN DEHYDROGENASES/REDUCTASES FAMILY MEMBER"/>
    <property type="match status" value="1"/>
</dbReference>
<proteinExistence type="inferred from homology"/>
<dbReference type="STRING" id="5601.A0A0D2CTN7"/>
<reference evidence="4 5" key="1">
    <citation type="submission" date="2015-01" db="EMBL/GenBank/DDBJ databases">
        <title>The Genome Sequence of Capronia semiimmersa CBS27337.</title>
        <authorList>
            <consortium name="The Broad Institute Genomics Platform"/>
            <person name="Cuomo C."/>
            <person name="de Hoog S."/>
            <person name="Gorbushina A."/>
            <person name="Stielow B."/>
            <person name="Teixiera M."/>
            <person name="Abouelleil A."/>
            <person name="Chapman S.B."/>
            <person name="Priest M."/>
            <person name="Young S.K."/>
            <person name="Wortman J."/>
            <person name="Nusbaum C."/>
            <person name="Birren B."/>
        </authorList>
    </citation>
    <scope>NUCLEOTIDE SEQUENCE [LARGE SCALE GENOMIC DNA]</scope>
    <source>
        <strain evidence="4 5">CBS 27337</strain>
    </source>
</reference>
<dbReference type="HOGENOM" id="CLU_010194_1_2_1"/>
<dbReference type="InterPro" id="IPR036291">
    <property type="entry name" value="NAD(P)-bd_dom_sf"/>
</dbReference>
<feature type="compositionally biased region" description="Basic and acidic residues" evidence="3">
    <location>
        <begin position="214"/>
        <end position="225"/>
    </location>
</feature>
<dbReference type="Gene3D" id="3.40.50.720">
    <property type="entry name" value="NAD(P)-binding Rossmann-like Domain"/>
    <property type="match status" value="1"/>
</dbReference>
<dbReference type="Pfam" id="PF13561">
    <property type="entry name" value="adh_short_C2"/>
    <property type="match status" value="1"/>
</dbReference>
<dbReference type="InterPro" id="IPR020904">
    <property type="entry name" value="Sc_DH/Rdtase_CS"/>
</dbReference>
<dbReference type="Proteomes" id="UP000054266">
    <property type="component" value="Unassembled WGS sequence"/>
</dbReference>
<name>A0A0D2CTN7_9EURO</name>
<evidence type="ECO:0000256" key="3">
    <source>
        <dbReference type="SAM" id="MobiDB-lite"/>
    </source>
</evidence>
<accession>A0A0D2CTN7</accession>
<keyword evidence="2" id="KW-0521">NADP</keyword>
<feature type="region of interest" description="Disordered" evidence="3">
    <location>
        <begin position="214"/>
        <end position="241"/>
    </location>
</feature>
<evidence type="ECO:0000256" key="1">
    <source>
        <dbReference type="ARBA" id="ARBA00006484"/>
    </source>
</evidence>
<dbReference type="GO" id="GO:0016616">
    <property type="term" value="F:oxidoreductase activity, acting on the CH-OH group of donors, NAD or NADP as acceptor"/>
    <property type="evidence" value="ECO:0007669"/>
    <property type="project" value="TreeGrafter"/>
</dbReference>
<comment type="similarity">
    <text evidence="1">Belongs to the short-chain dehydrogenases/reductases (SDR) family.</text>
</comment>
<organism evidence="4 5">
    <name type="scientific">Phialophora macrospora</name>
    <dbReference type="NCBI Taxonomy" id="1851006"/>
    <lineage>
        <taxon>Eukaryota</taxon>
        <taxon>Fungi</taxon>
        <taxon>Dikarya</taxon>
        <taxon>Ascomycota</taxon>
        <taxon>Pezizomycotina</taxon>
        <taxon>Eurotiomycetes</taxon>
        <taxon>Chaetothyriomycetidae</taxon>
        <taxon>Chaetothyriales</taxon>
        <taxon>Herpotrichiellaceae</taxon>
        <taxon>Phialophora</taxon>
    </lineage>
</organism>
<dbReference type="SUPFAM" id="SSF51735">
    <property type="entry name" value="NAD(P)-binding Rossmann-fold domains"/>
    <property type="match status" value="1"/>
</dbReference>
<evidence type="ECO:0000313" key="5">
    <source>
        <dbReference type="Proteomes" id="UP000054266"/>
    </source>
</evidence>
<dbReference type="CDD" id="cd05233">
    <property type="entry name" value="SDR_c"/>
    <property type="match status" value="1"/>
</dbReference>
<evidence type="ECO:0000256" key="2">
    <source>
        <dbReference type="ARBA" id="ARBA00022857"/>
    </source>
</evidence>
<protein>
    <submittedName>
        <fullName evidence="4">Uncharacterized protein</fullName>
    </submittedName>
</protein>
<dbReference type="PROSITE" id="PS00061">
    <property type="entry name" value="ADH_SHORT"/>
    <property type="match status" value="1"/>
</dbReference>
<dbReference type="PRINTS" id="PR00080">
    <property type="entry name" value="SDRFAMILY"/>
</dbReference>
<dbReference type="AlphaFoldDB" id="A0A0D2CTN7"/>
<sequence>MVLQGESKIVISGAGQGIGRALARHFASRGHKIFILDIDEDSIRHTAEVHLKEYADRVRWSACNLRNVEEIRSTIQEAVKFLDNRIDYLINNAGISDPYWPDGKTMEDPSVLDKWNAYVETNLTGPFVMSQACLPYMKVKKQEDKQKLPESDVGTAGPCIIHMSSFRALISDPNQEGYASSKAALTGLTQSMAVSLQSFGVRVNMVSPGRIKAKHENQSADKNGDEWEAEEDDIETHPANRAGLPEDITEACEYLMGAGFVTGQNLVVDGGVSKVKGKS</sequence>
<dbReference type="InterPro" id="IPR002347">
    <property type="entry name" value="SDR_fam"/>
</dbReference>
<dbReference type="EMBL" id="KN846958">
    <property type="protein sequence ID" value="KIW68531.1"/>
    <property type="molecule type" value="Genomic_DNA"/>
</dbReference>
<gene>
    <name evidence="4" type="ORF">PV04_04470</name>
</gene>